<reference evidence="2 3" key="1">
    <citation type="journal article" date="2016" name="Nat. Commun.">
        <title>Thousands of microbial genomes shed light on interconnected biogeochemical processes in an aquifer system.</title>
        <authorList>
            <person name="Anantharaman K."/>
            <person name="Brown C.T."/>
            <person name="Hug L.A."/>
            <person name="Sharon I."/>
            <person name="Castelle C.J."/>
            <person name="Probst A.J."/>
            <person name="Thomas B.C."/>
            <person name="Singh A."/>
            <person name="Wilkins M.J."/>
            <person name="Karaoz U."/>
            <person name="Brodie E.L."/>
            <person name="Williams K.H."/>
            <person name="Hubbard S.S."/>
            <person name="Banfield J.F."/>
        </authorList>
    </citation>
    <scope>NUCLEOTIDE SEQUENCE [LARGE SCALE GENOMIC DNA]</scope>
</reference>
<dbReference type="Proteomes" id="UP000177376">
    <property type="component" value="Unassembled WGS sequence"/>
</dbReference>
<evidence type="ECO:0000313" key="2">
    <source>
        <dbReference type="EMBL" id="OGY52207.1"/>
    </source>
</evidence>
<keyword evidence="1" id="KW-0812">Transmembrane</keyword>
<evidence type="ECO:0000256" key="1">
    <source>
        <dbReference type="SAM" id="Phobius"/>
    </source>
</evidence>
<feature type="transmembrane region" description="Helical" evidence="1">
    <location>
        <begin position="435"/>
        <end position="453"/>
    </location>
</feature>
<comment type="caution">
    <text evidence="2">The sequence shown here is derived from an EMBL/GenBank/DDBJ whole genome shotgun (WGS) entry which is preliminary data.</text>
</comment>
<dbReference type="AlphaFoldDB" id="A0A1G1YL69"/>
<dbReference type="InterPro" id="IPR008929">
    <property type="entry name" value="Chondroitin_lyas"/>
</dbReference>
<proteinExistence type="predicted"/>
<name>A0A1G1YL69_9BACT</name>
<gene>
    <name evidence="2" type="ORF">A3A02_03385</name>
</gene>
<evidence type="ECO:0000313" key="3">
    <source>
        <dbReference type="Proteomes" id="UP000177376"/>
    </source>
</evidence>
<dbReference type="Gene3D" id="1.50.10.100">
    <property type="entry name" value="Chondroitin AC/alginate lyase"/>
    <property type="match status" value="1"/>
</dbReference>
<dbReference type="EMBL" id="MHIM01000023">
    <property type="protein sequence ID" value="OGY52207.1"/>
    <property type="molecule type" value="Genomic_DNA"/>
</dbReference>
<keyword evidence="1" id="KW-1133">Transmembrane helix</keyword>
<organism evidence="2 3">
    <name type="scientific">Candidatus Buchananbacteria bacterium RIFCSPLOWO2_01_FULL_39_33</name>
    <dbReference type="NCBI Taxonomy" id="1797543"/>
    <lineage>
        <taxon>Bacteria</taxon>
        <taxon>Candidatus Buchananiibacteriota</taxon>
    </lineage>
</organism>
<keyword evidence="1" id="KW-0472">Membrane</keyword>
<sequence length="560" mass="64681">MKIKYAQLALDEIPRLLSSQDRNPFSPSYGSFNREFWHTRTKCFPDSIAQFGTLSLALIFAHKFPGGEEYYQNKEIKKWTLAGIINWMKIQHADGSYDEFYPNERGWAGPTGFLLYAILRSYEVLEKNFPANLKDDFFEAVKRSAWFLATREESGVLANHHAMALLPIYQSYYHLKDHDPLFAEKLLQKFNERLAVFISYCYDEGWCLEYDGVDPGYLSGTVSFLSKMQRYMTGEEPWTEKIQNIINKAVDFSSFFFYPNGSFGGTLGSRQTLHFYAHGYELQAQRNGLARAMANFGLESLAQGKVVPPTIQDDRYFLYRTGEFLEAYIDYQENDNLPQLPCQSPANFEKFFPQAKIFIKNTPKYYILLNLAKGGVLKVFNKESKKLFFSDDGLVATLDNGQRMSTQWIGEEYKINRSDKTLEVSGNFHQIPYKYFTPLTFSAFIIFMVLTGWNARVADVIKGVIRNLLMTKSSASTISFTRKFIFADDKITVINDLASRVKVIYLRVGGQFASRYVPQSRYFQQEELANKYWDIKNPDFSQPIEVNCNFITTDISLNQD</sequence>
<accession>A0A1G1YL69</accession>
<protein>
    <submittedName>
        <fullName evidence="2">Uncharacterized protein</fullName>
    </submittedName>
</protein>